<comment type="function">
    <text evidence="6">Catalyzes the formation of acetyl phosphate from acetate and ATP. Can also catalyze the reverse reaction.</text>
</comment>
<gene>
    <name evidence="6 8" type="primary">ackA</name>
    <name evidence="8" type="ORF">Spa11_38790</name>
</gene>
<feature type="binding site" evidence="6">
    <location>
        <position position="7"/>
    </location>
    <ligand>
        <name>Mg(2+)</name>
        <dbReference type="ChEBI" id="CHEBI:18420"/>
    </ligand>
</feature>
<dbReference type="PIRSF" id="PIRSF000722">
    <property type="entry name" value="Acetate_prop_kin"/>
    <property type="match status" value="1"/>
</dbReference>
<dbReference type="Proteomes" id="UP000316426">
    <property type="component" value="Chromosome"/>
</dbReference>
<evidence type="ECO:0000256" key="1">
    <source>
        <dbReference type="ARBA" id="ARBA00008748"/>
    </source>
</evidence>
<dbReference type="RefSeq" id="WP_145115268.1">
    <property type="nucleotide sequence ID" value="NZ_CP036349.1"/>
</dbReference>
<keyword evidence="2 6" id="KW-0808">Transferase</keyword>
<feature type="binding site" evidence="6">
    <location>
        <position position="14"/>
    </location>
    <ligand>
        <name>ATP</name>
        <dbReference type="ChEBI" id="CHEBI:30616"/>
    </ligand>
</feature>
<dbReference type="AlphaFoldDB" id="A0A518KD20"/>
<comment type="pathway">
    <text evidence="6">Metabolic intermediate biosynthesis; acetyl-CoA biosynthesis; acetyl-CoA from acetate: step 1/2.</text>
</comment>
<dbReference type="PANTHER" id="PTHR21060">
    <property type="entry name" value="ACETATE KINASE"/>
    <property type="match status" value="1"/>
</dbReference>
<dbReference type="GO" id="GO:0008776">
    <property type="term" value="F:acetate kinase activity"/>
    <property type="evidence" value="ECO:0007669"/>
    <property type="project" value="UniProtKB-UniRule"/>
</dbReference>
<feature type="binding site" evidence="6">
    <location>
        <position position="362"/>
    </location>
    <ligand>
        <name>Mg(2+)</name>
        <dbReference type="ChEBI" id="CHEBI:18420"/>
    </ligand>
</feature>
<keyword evidence="6" id="KW-0479">Metal-binding</keyword>
<keyword evidence="4 6" id="KW-0418">Kinase</keyword>
<dbReference type="Pfam" id="PF00871">
    <property type="entry name" value="Acetate_kinase"/>
    <property type="match status" value="1"/>
</dbReference>
<protein>
    <recommendedName>
        <fullName evidence="6">Acetate kinase</fullName>
        <ecNumber evidence="6">2.7.2.1</ecNumber>
    </recommendedName>
    <alternativeName>
        <fullName evidence="6">Acetokinase</fullName>
    </alternativeName>
</protein>
<dbReference type="GO" id="GO:0006085">
    <property type="term" value="P:acetyl-CoA biosynthetic process"/>
    <property type="evidence" value="ECO:0007669"/>
    <property type="project" value="UniProtKB-UniRule"/>
</dbReference>
<evidence type="ECO:0000313" key="8">
    <source>
        <dbReference type="EMBL" id="QDV75659.1"/>
    </source>
</evidence>
<keyword evidence="3 6" id="KW-0547">Nucleotide-binding</keyword>
<dbReference type="HAMAP" id="MF_00020">
    <property type="entry name" value="Acetate_kinase"/>
    <property type="match status" value="1"/>
</dbReference>
<proteinExistence type="inferred from homology"/>
<evidence type="ECO:0000256" key="6">
    <source>
        <dbReference type="HAMAP-Rule" id="MF_00020"/>
    </source>
</evidence>
<dbReference type="InterPro" id="IPR000890">
    <property type="entry name" value="Aliphatic_acid_kin_short-chain"/>
</dbReference>
<dbReference type="GO" id="GO:0006083">
    <property type="term" value="P:acetate metabolic process"/>
    <property type="evidence" value="ECO:0007669"/>
    <property type="project" value="TreeGrafter"/>
</dbReference>
<comment type="catalytic activity">
    <reaction evidence="6">
        <text>acetate + ATP = acetyl phosphate + ADP</text>
        <dbReference type="Rhea" id="RHEA:11352"/>
        <dbReference type="ChEBI" id="CHEBI:22191"/>
        <dbReference type="ChEBI" id="CHEBI:30089"/>
        <dbReference type="ChEBI" id="CHEBI:30616"/>
        <dbReference type="ChEBI" id="CHEBI:456216"/>
        <dbReference type="EC" id="2.7.2.1"/>
    </reaction>
</comment>
<dbReference type="GO" id="GO:0005737">
    <property type="term" value="C:cytoplasm"/>
    <property type="evidence" value="ECO:0007669"/>
    <property type="project" value="UniProtKB-SubCell"/>
</dbReference>
<dbReference type="GO" id="GO:0000287">
    <property type="term" value="F:magnesium ion binding"/>
    <property type="evidence" value="ECO:0007669"/>
    <property type="project" value="UniProtKB-UniRule"/>
</dbReference>
<comment type="caution">
    <text evidence="6">Lacks conserved residue(s) required for the propagation of feature annotation.</text>
</comment>
<feature type="active site" description="Proton donor/acceptor" evidence="6">
    <location>
        <position position="126"/>
    </location>
</feature>
<dbReference type="PANTHER" id="PTHR21060:SF15">
    <property type="entry name" value="ACETATE KINASE-RELATED"/>
    <property type="match status" value="1"/>
</dbReference>
<evidence type="ECO:0000256" key="5">
    <source>
        <dbReference type="ARBA" id="ARBA00022840"/>
    </source>
</evidence>
<dbReference type="CDD" id="cd24010">
    <property type="entry name" value="ASKHA_NBD_AcK_PK"/>
    <property type="match status" value="1"/>
</dbReference>
<dbReference type="InterPro" id="IPR023865">
    <property type="entry name" value="Aliphatic_acid_kinase_CS"/>
</dbReference>
<dbReference type="InterPro" id="IPR004372">
    <property type="entry name" value="Ac/propionate_kinase"/>
</dbReference>
<feature type="site" description="Transition state stabilizer" evidence="6">
    <location>
        <position position="158"/>
    </location>
</feature>
<evidence type="ECO:0000256" key="2">
    <source>
        <dbReference type="ARBA" id="ARBA00022679"/>
    </source>
</evidence>
<dbReference type="PROSITE" id="PS01076">
    <property type="entry name" value="ACETATE_KINASE_2"/>
    <property type="match status" value="1"/>
</dbReference>
<dbReference type="KEGG" id="bmei:Spa11_38790"/>
<dbReference type="EMBL" id="CP036349">
    <property type="protein sequence ID" value="QDV75659.1"/>
    <property type="molecule type" value="Genomic_DNA"/>
</dbReference>
<keyword evidence="6" id="KW-0460">Magnesium</keyword>
<dbReference type="EC" id="2.7.2.1" evidence="6"/>
<keyword evidence="9" id="KW-1185">Reference proteome</keyword>
<comment type="subunit">
    <text evidence="6">Homodimer.</text>
</comment>
<feature type="binding site" evidence="6">
    <location>
        <begin position="186"/>
        <end position="190"/>
    </location>
    <ligand>
        <name>ATP</name>
        <dbReference type="ChEBI" id="CHEBI:30616"/>
    </ligand>
</feature>
<organism evidence="8 9">
    <name type="scientific">Botrimarina mediterranea</name>
    <dbReference type="NCBI Taxonomy" id="2528022"/>
    <lineage>
        <taxon>Bacteria</taxon>
        <taxon>Pseudomonadati</taxon>
        <taxon>Planctomycetota</taxon>
        <taxon>Planctomycetia</taxon>
        <taxon>Pirellulales</taxon>
        <taxon>Lacipirellulaceae</taxon>
        <taxon>Botrimarina</taxon>
    </lineage>
</organism>
<evidence type="ECO:0000256" key="4">
    <source>
        <dbReference type="ARBA" id="ARBA00022777"/>
    </source>
</evidence>
<keyword evidence="5 6" id="KW-0067">ATP-binding</keyword>
<dbReference type="NCBIfam" id="TIGR00016">
    <property type="entry name" value="ackA"/>
    <property type="match status" value="1"/>
</dbReference>
<feature type="site" description="Transition state stabilizer" evidence="6">
    <location>
        <position position="219"/>
    </location>
</feature>
<dbReference type="PROSITE" id="PS01075">
    <property type="entry name" value="ACETATE_KINASE_1"/>
    <property type="match status" value="1"/>
</dbReference>
<feature type="binding site" evidence="6">
    <location>
        <begin position="260"/>
        <end position="262"/>
    </location>
    <ligand>
        <name>ATP</name>
        <dbReference type="ChEBI" id="CHEBI:30616"/>
    </ligand>
</feature>
<accession>A0A518KD20</accession>
<evidence type="ECO:0000256" key="3">
    <source>
        <dbReference type="ARBA" id="ARBA00022741"/>
    </source>
</evidence>
<comment type="cofactor">
    <cofactor evidence="6">
        <name>Mg(2+)</name>
        <dbReference type="ChEBI" id="CHEBI:18420"/>
    </cofactor>
    <cofactor evidence="6">
        <name>Mn(2+)</name>
        <dbReference type="ChEBI" id="CHEBI:29035"/>
    </cofactor>
    <text evidence="6">Mg(2+). Can also accept Mn(2+).</text>
</comment>
<name>A0A518KD20_9BACT</name>
<dbReference type="GO" id="GO:0005524">
    <property type="term" value="F:ATP binding"/>
    <property type="evidence" value="ECO:0007669"/>
    <property type="project" value="UniProtKB-KW"/>
</dbReference>
<dbReference type="Gene3D" id="3.30.420.40">
    <property type="match status" value="2"/>
</dbReference>
<dbReference type="UniPathway" id="UPA00340">
    <property type="reaction ID" value="UER00458"/>
</dbReference>
<comment type="subcellular location">
    <subcellularLocation>
        <location evidence="6">Cytoplasm</location>
    </subcellularLocation>
</comment>
<comment type="similarity">
    <text evidence="1 6 7">Belongs to the acetokinase family.</text>
</comment>
<evidence type="ECO:0000256" key="7">
    <source>
        <dbReference type="RuleBase" id="RU003835"/>
    </source>
</evidence>
<evidence type="ECO:0000313" key="9">
    <source>
        <dbReference type="Proteomes" id="UP000316426"/>
    </source>
</evidence>
<dbReference type="SUPFAM" id="SSF53067">
    <property type="entry name" value="Actin-like ATPase domain"/>
    <property type="match status" value="2"/>
</dbReference>
<sequence>MKVLVLNCGSSSIKHRLFEMPNDHEPGGIELGRGAIEGIGAEGSVADHAAGLRQVCDELGVEPEIVAHRVVHGGERFVAPIVIDDEVVAELDRLNPLAPLHNPANVLGIRVAREWFPRATHVAVFDTAFHATLPLYASHYAIPKHLATEHGVRRYGFHGSSHAWASQRAAELLGRPLEELRLVILHLGAGASATAVLGGKSIDTSMGMTPMEGLVMATRAGDIDPGVPLFLQRELGMTAAEVDRLLNRESGLRGYCDESDLREVLRRADEGDTDAQLAVEAYVYRIAKYVGAYAVALGGLDAVVFTAGVGERSAPIRALVAQRLTLFGAKLDAEANDASTSEDRAIQTADSPVALLIVATNEELQIAREAAALVE</sequence>
<feature type="binding site" evidence="6">
    <location>
        <position position="69"/>
    </location>
    <ligand>
        <name>substrate</name>
    </ligand>
</feature>
<dbReference type="InterPro" id="IPR043129">
    <property type="entry name" value="ATPase_NBD"/>
</dbReference>
<keyword evidence="6" id="KW-0963">Cytoplasm</keyword>
<dbReference type="PRINTS" id="PR00471">
    <property type="entry name" value="ACETATEKNASE"/>
</dbReference>
<reference evidence="8 9" key="1">
    <citation type="submission" date="2019-02" db="EMBL/GenBank/DDBJ databases">
        <title>Deep-cultivation of Planctomycetes and their phenomic and genomic characterization uncovers novel biology.</title>
        <authorList>
            <person name="Wiegand S."/>
            <person name="Jogler M."/>
            <person name="Boedeker C."/>
            <person name="Pinto D."/>
            <person name="Vollmers J."/>
            <person name="Rivas-Marin E."/>
            <person name="Kohn T."/>
            <person name="Peeters S.H."/>
            <person name="Heuer A."/>
            <person name="Rast P."/>
            <person name="Oberbeckmann S."/>
            <person name="Bunk B."/>
            <person name="Jeske O."/>
            <person name="Meyerdierks A."/>
            <person name="Storesund J.E."/>
            <person name="Kallscheuer N."/>
            <person name="Luecker S."/>
            <person name="Lage O.M."/>
            <person name="Pohl T."/>
            <person name="Merkel B.J."/>
            <person name="Hornburger P."/>
            <person name="Mueller R.-W."/>
            <person name="Bruemmer F."/>
            <person name="Labrenz M."/>
            <person name="Spormann A.M."/>
            <person name="Op den Camp H."/>
            <person name="Overmann J."/>
            <person name="Amann R."/>
            <person name="Jetten M.S.M."/>
            <person name="Mascher T."/>
            <person name="Medema M.H."/>
            <person name="Devos D.P."/>
            <person name="Kaster A.-K."/>
            <person name="Ovreas L."/>
            <person name="Rohde M."/>
            <person name="Galperin M.Y."/>
            <person name="Jogler C."/>
        </authorList>
    </citation>
    <scope>NUCLEOTIDE SEQUENCE [LARGE SCALE GENOMIC DNA]</scope>
    <source>
        <strain evidence="8 9">Spa11</strain>
    </source>
</reference>